<evidence type="ECO:0000256" key="6">
    <source>
        <dbReference type="ARBA" id="ARBA00023316"/>
    </source>
</evidence>
<comment type="caution">
    <text evidence="9">The sequence shown here is derived from an EMBL/GenBank/DDBJ whole genome shotgun (WGS) entry which is preliminary data.</text>
</comment>
<keyword evidence="2 7" id="KW-0812">Transmembrane</keyword>
<gene>
    <name evidence="7" type="primary">mltG</name>
    <name evidence="9" type="ORF">EV191_11476</name>
</gene>
<evidence type="ECO:0000256" key="3">
    <source>
        <dbReference type="ARBA" id="ARBA00022989"/>
    </source>
</evidence>
<dbReference type="EMBL" id="SLXQ01000014">
    <property type="protein sequence ID" value="TCP46279.1"/>
    <property type="molecule type" value="Genomic_DNA"/>
</dbReference>
<dbReference type="GO" id="GO:0008932">
    <property type="term" value="F:lytic endotransglycosylase activity"/>
    <property type="evidence" value="ECO:0007669"/>
    <property type="project" value="UniProtKB-UniRule"/>
</dbReference>
<evidence type="ECO:0000313" key="10">
    <source>
        <dbReference type="Proteomes" id="UP000294911"/>
    </source>
</evidence>
<dbReference type="GO" id="GO:0071555">
    <property type="term" value="P:cell wall organization"/>
    <property type="evidence" value="ECO:0007669"/>
    <property type="project" value="UniProtKB-KW"/>
</dbReference>
<dbReference type="HAMAP" id="MF_02065">
    <property type="entry name" value="MltG"/>
    <property type="match status" value="1"/>
</dbReference>
<dbReference type="InterPro" id="IPR003770">
    <property type="entry name" value="MLTG-like"/>
</dbReference>
<protein>
    <recommendedName>
        <fullName evidence="7">Endolytic murein transglycosylase</fullName>
        <ecNumber evidence="7">4.2.2.29</ecNumber>
    </recommendedName>
    <alternativeName>
        <fullName evidence="7">Peptidoglycan lytic transglycosylase</fullName>
    </alternativeName>
    <alternativeName>
        <fullName evidence="7">Peptidoglycan polymerization terminase</fullName>
    </alternativeName>
</protein>
<feature type="region of interest" description="Disordered" evidence="8">
    <location>
        <begin position="1"/>
        <end position="23"/>
    </location>
</feature>
<comment type="function">
    <text evidence="7">Functions as a peptidoglycan terminase that cleaves nascent peptidoglycan strands endolytically to terminate their elongation.</text>
</comment>
<reference evidence="9 10" key="1">
    <citation type="submission" date="2019-03" db="EMBL/GenBank/DDBJ databases">
        <title>Genomic Encyclopedia of Type Strains, Phase IV (KMG-IV): sequencing the most valuable type-strain genomes for metagenomic binning, comparative biology and taxonomic classification.</title>
        <authorList>
            <person name="Goeker M."/>
        </authorList>
    </citation>
    <scope>NUCLEOTIDE SEQUENCE [LARGE SCALE GENOMIC DNA]</scope>
    <source>
        <strain evidence="9 10">DSM 45765</strain>
    </source>
</reference>
<evidence type="ECO:0000256" key="5">
    <source>
        <dbReference type="ARBA" id="ARBA00023239"/>
    </source>
</evidence>
<dbReference type="Pfam" id="PF02618">
    <property type="entry name" value="YceG"/>
    <property type="match status" value="1"/>
</dbReference>
<dbReference type="GO" id="GO:0005886">
    <property type="term" value="C:plasma membrane"/>
    <property type="evidence" value="ECO:0007669"/>
    <property type="project" value="UniProtKB-SubCell"/>
</dbReference>
<keyword evidence="1 7" id="KW-1003">Cell membrane</keyword>
<comment type="catalytic activity">
    <reaction evidence="7">
        <text>a peptidoglycan chain = a peptidoglycan chain with N-acetyl-1,6-anhydromuramyl-[peptide] at the reducing end + a peptidoglycan chain with N-acetylglucosamine at the non-reducing end.</text>
        <dbReference type="EC" id="4.2.2.29"/>
    </reaction>
</comment>
<dbReference type="NCBIfam" id="TIGR00247">
    <property type="entry name" value="endolytic transglycosylase MltG"/>
    <property type="match status" value="1"/>
</dbReference>
<keyword evidence="4 7" id="KW-0472">Membrane</keyword>
<dbReference type="GO" id="GO:0009252">
    <property type="term" value="P:peptidoglycan biosynthetic process"/>
    <property type="evidence" value="ECO:0007669"/>
    <property type="project" value="UniProtKB-UniRule"/>
</dbReference>
<evidence type="ECO:0000313" key="9">
    <source>
        <dbReference type="EMBL" id="TCP46279.1"/>
    </source>
</evidence>
<keyword evidence="3 7" id="KW-1133">Transmembrane helix</keyword>
<accession>A0A4R2QCG3</accession>
<evidence type="ECO:0000256" key="8">
    <source>
        <dbReference type="SAM" id="MobiDB-lite"/>
    </source>
</evidence>
<dbReference type="PANTHER" id="PTHR30518">
    <property type="entry name" value="ENDOLYTIC MUREIN TRANSGLYCOSYLASE"/>
    <property type="match status" value="1"/>
</dbReference>
<organism evidence="9 10">
    <name type="scientific">Tamaricihabitans halophyticus</name>
    <dbReference type="NCBI Taxonomy" id="1262583"/>
    <lineage>
        <taxon>Bacteria</taxon>
        <taxon>Bacillati</taxon>
        <taxon>Actinomycetota</taxon>
        <taxon>Actinomycetes</taxon>
        <taxon>Pseudonocardiales</taxon>
        <taxon>Pseudonocardiaceae</taxon>
        <taxon>Tamaricihabitans</taxon>
    </lineage>
</organism>
<comment type="similarity">
    <text evidence="7">Belongs to the transglycosylase MltG family.</text>
</comment>
<dbReference type="OrthoDB" id="9814591at2"/>
<dbReference type="PANTHER" id="PTHR30518:SF2">
    <property type="entry name" value="ENDOLYTIC MUREIN TRANSGLYCOSYLASE"/>
    <property type="match status" value="1"/>
</dbReference>
<feature type="site" description="Important for catalytic activity" evidence="7">
    <location>
        <position position="278"/>
    </location>
</feature>
<keyword evidence="5 7" id="KW-0456">Lyase</keyword>
<name>A0A4R2QCG3_9PSEU</name>
<dbReference type="EC" id="4.2.2.29" evidence="7"/>
<dbReference type="Proteomes" id="UP000294911">
    <property type="component" value="Unassembled WGS sequence"/>
</dbReference>
<dbReference type="AlphaFoldDB" id="A0A4R2QCG3"/>
<evidence type="ECO:0000256" key="7">
    <source>
        <dbReference type="HAMAP-Rule" id="MF_02065"/>
    </source>
</evidence>
<dbReference type="Gene3D" id="3.30.1490.480">
    <property type="entry name" value="Endolytic murein transglycosylase"/>
    <property type="match status" value="1"/>
</dbReference>
<evidence type="ECO:0000256" key="4">
    <source>
        <dbReference type="ARBA" id="ARBA00023136"/>
    </source>
</evidence>
<keyword evidence="10" id="KW-1185">Reference proteome</keyword>
<keyword evidence="6 7" id="KW-0961">Cell wall biogenesis/degradation</keyword>
<comment type="subcellular location">
    <subcellularLocation>
        <location evidence="7">Cell membrane</location>
        <topology evidence="7">Single-pass membrane protein</topology>
    </subcellularLocation>
</comment>
<dbReference type="RefSeq" id="WP_132879706.1">
    <property type="nucleotide sequence ID" value="NZ_SLXQ01000014.1"/>
</dbReference>
<sequence>MSSGLDLFDEQADAPRPRGRRDRRRRRARLLLGAILFGVVAAATWFGVQQILGFGMFGDYDGAGERDVLIEVRAGDSIGAIGGKLAEADVVATSRSFVSASEDNSAVAGVQPGYYVMKTRMSGELAAERIVDPETRVGQLEIRAGTQLDDITQPNDEVTKGIYSLLADASCAELNGQSTCVSAEDLRQTVADSGLADLGAPEWAVGPAEQADPERWLEGLVVPGVYDLRPGWSAERILRTVLEESATTLQAWGLPKLAEDNQLNPYETLVVASLIEREGIAADFGKISRVIYNRLEDGTRLQFDSTVNYALDRPQVRTNPEDRARAGPYNTYDSAGLPPTPIASPSQAAVQAAAEPEEGSWMYFVKCYKDGKSCFAETNQEHNQNRREAQARGAY</sequence>
<evidence type="ECO:0000256" key="1">
    <source>
        <dbReference type="ARBA" id="ARBA00022475"/>
    </source>
</evidence>
<proteinExistence type="inferred from homology"/>
<evidence type="ECO:0000256" key="2">
    <source>
        <dbReference type="ARBA" id="ARBA00022692"/>
    </source>
</evidence>
<feature type="transmembrane region" description="Helical" evidence="7">
    <location>
        <begin position="30"/>
        <end position="48"/>
    </location>
</feature>